<evidence type="ECO:0000313" key="3">
    <source>
        <dbReference type="EMBL" id="KAK9924439.1"/>
    </source>
</evidence>
<keyword evidence="2" id="KW-1133">Transmembrane helix</keyword>
<evidence type="ECO:0000256" key="2">
    <source>
        <dbReference type="SAM" id="Phobius"/>
    </source>
</evidence>
<sequence length="116" mass="12862">MHADHLTSKAITMIRRSITSVFWVGTAVIGIMCAVWIKEVDGWTDLGPCGLSTRGGMNDPHCSWPGSKNRKIVKKVALSFTRRHEVQPQEPEEDVALEGPDEEDVENVNNLIIVGH</sequence>
<accession>A0AAW1WKG8</accession>
<feature type="transmembrane region" description="Helical" evidence="2">
    <location>
        <begin position="20"/>
        <end position="37"/>
    </location>
</feature>
<reference evidence="3 4" key="1">
    <citation type="journal article" date="2023" name="G3 (Bethesda)">
        <title>A chromosome-length genome assembly and annotation of blackberry (Rubus argutus, cv. 'Hillquist').</title>
        <authorList>
            <person name="Bruna T."/>
            <person name="Aryal R."/>
            <person name="Dudchenko O."/>
            <person name="Sargent D.J."/>
            <person name="Mead D."/>
            <person name="Buti M."/>
            <person name="Cavallini A."/>
            <person name="Hytonen T."/>
            <person name="Andres J."/>
            <person name="Pham M."/>
            <person name="Weisz D."/>
            <person name="Mascagni F."/>
            <person name="Usai G."/>
            <person name="Natali L."/>
            <person name="Bassil N."/>
            <person name="Fernandez G.E."/>
            <person name="Lomsadze A."/>
            <person name="Armour M."/>
            <person name="Olukolu B."/>
            <person name="Poorten T."/>
            <person name="Britton C."/>
            <person name="Davik J."/>
            <person name="Ashrafi H."/>
            <person name="Aiden E.L."/>
            <person name="Borodovsky M."/>
            <person name="Worthington M."/>
        </authorList>
    </citation>
    <scope>NUCLEOTIDE SEQUENCE [LARGE SCALE GENOMIC DNA]</scope>
    <source>
        <strain evidence="3">PI 553951</strain>
    </source>
</reference>
<name>A0AAW1WKG8_RUBAR</name>
<dbReference type="AlphaFoldDB" id="A0AAW1WKG8"/>
<organism evidence="3 4">
    <name type="scientific">Rubus argutus</name>
    <name type="common">Southern blackberry</name>
    <dbReference type="NCBI Taxonomy" id="59490"/>
    <lineage>
        <taxon>Eukaryota</taxon>
        <taxon>Viridiplantae</taxon>
        <taxon>Streptophyta</taxon>
        <taxon>Embryophyta</taxon>
        <taxon>Tracheophyta</taxon>
        <taxon>Spermatophyta</taxon>
        <taxon>Magnoliopsida</taxon>
        <taxon>eudicotyledons</taxon>
        <taxon>Gunneridae</taxon>
        <taxon>Pentapetalae</taxon>
        <taxon>rosids</taxon>
        <taxon>fabids</taxon>
        <taxon>Rosales</taxon>
        <taxon>Rosaceae</taxon>
        <taxon>Rosoideae</taxon>
        <taxon>Rosoideae incertae sedis</taxon>
        <taxon>Rubus</taxon>
    </lineage>
</organism>
<dbReference type="Proteomes" id="UP001457282">
    <property type="component" value="Unassembled WGS sequence"/>
</dbReference>
<feature type="region of interest" description="Disordered" evidence="1">
    <location>
        <begin position="83"/>
        <end position="102"/>
    </location>
</feature>
<keyword evidence="2" id="KW-0472">Membrane</keyword>
<protein>
    <submittedName>
        <fullName evidence="3">Uncharacterized protein</fullName>
    </submittedName>
</protein>
<comment type="caution">
    <text evidence="3">The sequence shown here is derived from an EMBL/GenBank/DDBJ whole genome shotgun (WGS) entry which is preliminary data.</text>
</comment>
<evidence type="ECO:0000313" key="4">
    <source>
        <dbReference type="Proteomes" id="UP001457282"/>
    </source>
</evidence>
<dbReference type="EMBL" id="JBEDUW010000006">
    <property type="protein sequence ID" value="KAK9924439.1"/>
    <property type="molecule type" value="Genomic_DNA"/>
</dbReference>
<evidence type="ECO:0000256" key="1">
    <source>
        <dbReference type="SAM" id="MobiDB-lite"/>
    </source>
</evidence>
<keyword evidence="4" id="KW-1185">Reference proteome</keyword>
<proteinExistence type="predicted"/>
<keyword evidence="2" id="KW-0812">Transmembrane</keyword>
<gene>
    <name evidence="3" type="ORF">M0R45_032806</name>
</gene>
<feature type="compositionally biased region" description="Acidic residues" evidence="1">
    <location>
        <begin position="90"/>
        <end position="102"/>
    </location>
</feature>